<name>A0A4Q9MRV9_9APHY</name>
<dbReference type="Proteomes" id="UP000292957">
    <property type="component" value="Unassembled WGS sequence"/>
</dbReference>
<sequence>MTRTWDYAPIAHASRPPPTSTAHRTASSLASEPIGSPDRTATPFPRSGSPEDDAHHKSVDLTQSAQDSTRTRTHTVRRKKSSFDLHDIFLNGGVYQSEPSPAQRSPTA</sequence>
<dbReference type="Proteomes" id="UP000292082">
    <property type="component" value="Unassembled WGS sequence"/>
</dbReference>
<reference evidence="2 4" key="1">
    <citation type="submission" date="2019-01" db="EMBL/GenBank/DDBJ databases">
        <title>Draft genome sequences of three monokaryotic isolates of the white-rot basidiomycete fungus Dichomitus squalens.</title>
        <authorList>
            <consortium name="DOE Joint Genome Institute"/>
            <person name="Lopez S.C."/>
            <person name="Andreopoulos B."/>
            <person name="Pangilinan J."/>
            <person name="Lipzen A."/>
            <person name="Riley R."/>
            <person name="Ahrendt S."/>
            <person name="Ng V."/>
            <person name="Barry K."/>
            <person name="Daum C."/>
            <person name="Grigoriev I.V."/>
            <person name="Hilden K.S."/>
            <person name="Makela M.R."/>
            <person name="de Vries R.P."/>
        </authorList>
    </citation>
    <scope>NUCLEOTIDE SEQUENCE [LARGE SCALE GENOMIC DNA]</scope>
    <source>
        <strain evidence="3 4">CBS 464.89</strain>
        <strain evidence="2">OM18370.1</strain>
    </source>
</reference>
<feature type="compositionally biased region" description="Basic residues" evidence="1">
    <location>
        <begin position="71"/>
        <end position="80"/>
    </location>
</feature>
<proteinExistence type="predicted"/>
<accession>A0A4Q9MRV9</accession>
<evidence type="ECO:0000256" key="1">
    <source>
        <dbReference type="SAM" id="MobiDB-lite"/>
    </source>
</evidence>
<organism evidence="2">
    <name type="scientific">Dichomitus squalens</name>
    <dbReference type="NCBI Taxonomy" id="114155"/>
    <lineage>
        <taxon>Eukaryota</taxon>
        <taxon>Fungi</taxon>
        <taxon>Dikarya</taxon>
        <taxon>Basidiomycota</taxon>
        <taxon>Agaricomycotina</taxon>
        <taxon>Agaricomycetes</taxon>
        <taxon>Polyporales</taxon>
        <taxon>Polyporaceae</taxon>
        <taxon>Dichomitus</taxon>
    </lineage>
</organism>
<keyword evidence="4" id="KW-1185">Reference proteome</keyword>
<dbReference type="EMBL" id="ML143405">
    <property type="protein sequence ID" value="TBU30529.1"/>
    <property type="molecule type" value="Genomic_DNA"/>
</dbReference>
<gene>
    <name evidence="3" type="ORF">BD310DRAFT_922693</name>
    <name evidence="2" type="ORF">BD311DRAFT_217734</name>
</gene>
<feature type="region of interest" description="Disordered" evidence="1">
    <location>
        <begin position="1"/>
        <end position="83"/>
    </location>
</feature>
<dbReference type="AlphaFoldDB" id="A0A4Q9MRV9"/>
<feature type="compositionally biased region" description="Polar residues" evidence="1">
    <location>
        <begin position="20"/>
        <end position="30"/>
    </location>
</feature>
<dbReference type="OrthoDB" id="2750058at2759"/>
<evidence type="ECO:0000313" key="2">
    <source>
        <dbReference type="EMBL" id="TBU30529.1"/>
    </source>
</evidence>
<evidence type="ECO:0000313" key="4">
    <source>
        <dbReference type="Proteomes" id="UP000292082"/>
    </source>
</evidence>
<evidence type="ECO:0000313" key="3">
    <source>
        <dbReference type="EMBL" id="TBU60549.1"/>
    </source>
</evidence>
<protein>
    <submittedName>
        <fullName evidence="2">Uncharacterized protein</fullName>
    </submittedName>
</protein>
<dbReference type="EMBL" id="ML145104">
    <property type="protein sequence ID" value="TBU60549.1"/>
    <property type="molecule type" value="Genomic_DNA"/>
</dbReference>